<dbReference type="InterPro" id="IPR002060">
    <property type="entry name" value="Squ/phyt_synthse"/>
</dbReference>
<evidence type="ECO:0000256" key="3">
    <source>
        <dbReference type="SAM" id="MobiDB-lite"/>
    </source>
</evidence>
<keyword evidence="5" id="KW-1185">Reference proteome</keyword>
<dbReference type="SUPFAM" id="SSF48576">
    <property type="entry name" value="Terpenoid synthases"/>
    <property type="match status" value="2"/>
</dbReference>
<dbReference type="Pfam" id="PF00494">
    <property type="entry name" value="SQS_PSY"/>
    <property type="match status" value="2"/>
</dbReference>
<dbReference type="Gene3D" id="1.10.600.10">
    <property type="entry name" value="Farnesyl Diphosphate Synthase"/>
    <property type="match status" value="2"/>
</dbReference>
<evidence type="ECO:0000256" key="1">
    <source>
        <dbReference type="ARBA" id="ARBA00004684"/>
    </source>
</evidence>
<sequence>MTGRGPDAELAAAYRHCRAIAAEHGRTYFLATRLLTPPQRAAVHALYAFARVVDDVVDLAESAWDAAGFAGPGPGRPRACDIASADLDRESSRAAPLSGIADHTAALRLDRIETQLHTSLCEAGISGTDDHTRGLGAPHASAVCASGARCVGAREGDSAALDTGGNEPDTDSDRPYASAGTRRSCNRAEDAVPVGVVHSSAVADRGTATARVASTTGSATSSVAAAGRAVTGTTDAEGHLPAGAAIDGRVLTALVDTIARYRIAPEHFRVFLDAMRMDVPGSALFRNRYADMGEVREYMRGSAAAIGLQLLPVLGTVVPVAEAEPAAAALGEAFQLTNFLRDVAEDLNRGRIYLPGDELGAFGVDADLLAHCRRTGRTDPRVRRALAHLIAVNRSVYRTAAPGIDLLRPRVRPAIRTAAVLYGGILDEIERHDYAVFDRRATVPTSRRLRVAITEIGSGLRRPRNPAPSLPTAATQAFRTAQPSAPHA</sequence>
<name>A0A231H5L3_9NOCA</name>
<keyword evidence="2 4" id="KW-0808">Transferase</keyword>
<dbReference type="GO" id="GO:0051996">
    <property type="term" value="F:squalene synthase [NAD(P)H] activity"/>
    <property type="evidence" value="ECO:0007669"/>
    <property type="project" value="InterPro"/>
</dbReference>
<proteinExistence type="predicted"/>
<evidence type="ECO:0000313" key="5">
    <source>
        <dbReference type="Proteomes" id="UP000215506"/>
    </source>
</evidence>
<dbReference type="EC" id="2.5.1.99" evidence="4"/>
<comment type="caution">
    <text evidence="4">The sequence shown here is derived from an EMBL/GenBank/DDBJ whole genome shotgun (WGS) entry which is preliminary data.</text>
</comment>
<dbReference type="PROSITE" id="PS01044">
    <property type="entry name" value="SQUALEN_PHYTOEN_SYN_1"/>
    <property type="match status" value="1"/>
</dbReference>
<dbReference type="InterPro" id="IPR033904">
    <property type="entry name" value="Trans_IPPS_HH"/>
</dbReference>
<dbReference type="CDD" id="cd00683">
    <property type="entry name" value="Trans_IPPS_HH"/>
    <property type="match status" value="1"/>
</dbReference>
<dbReference type="InterPro" id="IPR008949">
    <property type="entry name" value="Isoprenoid_synthase_dom_sf"/>
</dbReference>
<evidence type="ECO:0000313" key="4">
    <source>
        <dbReference type="EMBL" id="OXR44110.1"/>
    </source>
</evidence>
<comment type="pathway">
    <text evidence="1">Carotenoid biosynthesis; phytoene biosynthesis.</text>
</comment>
<dbReference type="GO" id="GO:0016117">
    <property type="term" value="P:carotenoid biosynthetic process"/>
    <property type="evidence" value="ECO:0007669"/>
    <property type="project" value="UniProtKB-ARBA"/>
</dbReference>
<evidence type="ECO:0000256" key="2">
    <source>
        <dbReference type="ARBA" id="ARBA00022679"/>
    </source>
</evidence>
<dbReference type="Proteomes" id="UP000215506">
    <property type="component" value="Unassembled WGS sequence"/>
</dbReference>
<gene>
    <name evidence="4" type="primary">crtB_4</name>
    <name evidence="4" type="ORF">B7C42_03667</name>
</gene>
<dbReference type="PANTHER" id="PTHR31480">
    <property type="entry name" value="BIFUNCTIONAL LYCOPENE CYCLASE/PHYTOENE SYNTHASE"/>
    <property type="match status" value="1"/>
</dbReference>
<accession>A0A231H5L3</accession>
<protein>
    <submittedName>
        <fullName evidence="4">All-trans-phytoene synthase</fullName>
        <ecNumber evidence="4">2.5.1.99</ecNumber>
    </submittedName>
</protein>
<feature type="region of interest" description="Disordered" evidence="3">
    <location>
        <begin position="157"/>
        <end position="185"/>
    </location>
</feature>
<organism evidence="4 5">
    <name type="scientific">Nocardia cerradoensis</name>
    <dbReference type="NCBI Taxonomy" id="85688"/>
    <lineage>
        <taxon>Bacteria</taxon>
        <taxon>Bacillati</taxon>
        <taxon>Actinomycetota</taxon>
        <taxon>Actinomycetes</taxon>
        <taxon>Mycobacteriales</taxon>
        <taxon>Nocardiaceae</taxon>
        <taxon>Nocardia</taxon>
    </lineage>
</organism>
<reference evidence="4 5" key="1">
    <citation type="submission" date="2017-07" db="EMBL/GenBank/DDBJ databases">
        <title>First draft Genome Sequence of Nocardia cerradoensis isolated from human infection.</title>
        <authorList>
            <person name="Carrasco G."/>
        </authorList>
    </citation>
    <scope>NUCLEOTIDE SEQUENCE [LARGE SCALE GENOMIC DNA]</scope>
    <source>
        <strain evidence="4 5">CNM20130759</strain>
    </source>
</reference>
<dbReference type="PROSITE" id="PS01045">
    <property type="entry name" value="SQUALEN_PHYTOEN_SYN_2"/>
    <property type="match status" value="1"/>
</dbReference>
<dbReference type="EMBL" id="NGAF01000007">
    <property type="protein sequence ID" value="OXR44110.1"/>
    <property type="molecule type" value="Genomic_DNA"/>
</dbReference>
<dbReference type="AlphaFoldDB" id="A0A231H5L3"/>
<dbReference type="UniPathway" id="UPA00799"/>
<dbReference type="InterPro" id="IPR019845">
    <property type="entry name" value="Squalene/phytoene_synthase_CS"/>
</dbReference>